<dbReference type="AlphaFoldDB" id="A0A258FG25"/>
<sequence>MNRSMTALACAGLAMLLAACDGSVTKTDSATAEVGATPMVLAASDIEAGRYLVLIGGCNDCHTPQYAMTNGAQPPETEWLKGSTEGHTGPWGTTYGKNLRLTTQRLSEDQWVELLATGSSLPPMPWPSVRAMSEADKRAMYRYIRQLPGDAGEQAPEPLPPGAPPAPAAPAA</sequence>
<evidence type="ECO:0000256" key="1">
    <source>
        <dbReference type="ARBA" id="ARBA00022617"/>
    </source>
</evidence>
<accession>A0A258FG25</accession>
<feature type="signal peptide" evidence="6">
    <location>
        <begin position="1"/>
        <end position="19"/>
    </location>
</feature>
<feature type="domain" description="Cytochrome c" evidence="7">
    <location>
        <begin position="44"/>
        <end position="148"/>
    </location>
</feature>
<proteinExistence type="predicted"/>
<evidence type="ECO:0000256" key="6">
    <source>
        <dbReference type="SAM" id="SignalP"/>
    </source>
</evidence>
<keyword evidence="1 4" id="KW-0349">Heme</keyword>
<evidence type="ECO:0000313" key="8">
    <source>
        <dbReference type="EMBL" id="OYX30763.1"/>
    </source>
</evidence>
<feature type="chain" id="PRO_5012265807" description="Cytochrome c domain-containing protein" evidence="6">
    <location>
        <begin position="20"/>
        <end position="172"/>
    </location>
</feature>
<feature type="region of interest" description="Disordered" evidence="5">
    <location>
        <begin position="146"/>
        <end position="172"/>
    </location>
</feature>
<dbReference type="PROSITE" id="PS51257">
    <property type="entry name" value="PROKAR_LIPOPROTEIN"/>
    <property type="match status" value="1"/>
</dbReference>
<dbReference type="InterPro" id="IPR009056">
    <property type="entry name" value="Cyt_c-like_dom"/>
</dbReference>
<feature type="compositionally biased region" description="Pro residues" evidence="5">
    <location>
        <begin position="157"/>
        <end position="172"/>
    </location>
</feature>
<keyword evidence="2 4" id="KW-0479">Metal-binding</keyword>
<evidence type="ECO:0000256" key="4">
    <source>
        <dbReference type="PROSITE-ProRule" id="PRU00433"/>
    </source>
</evidence>
<evidence type="ECO:0000259" key="7">
    <source>
        <dbReference type="PROSITE" id="PS51007"/>
    </source>
</evidence>
<dbReference type="GO" id="GO:0009055">
    <property type="term" value="F:electron transfer activity"/>
    <property type="evidence" value="ECO:0007669"/>
    <property type="project" value="InterPro"/>
</dbReference>
<dbReference type="GO" id="GO:0046872">
    <property type="term" value="F:metal ion binding"/>
    <property type="evidence" value="ECO:0007669"/>
    <property type="project" value="UniProtKB-KW"/>
</dbReference>
<reference evidence="8 9" key="1">
    <citation type="submission" date="2017-03" db="EMBL/GenBank/DDBJ databases">
        <title>Lifting the veil on microbial sulfur biogeochemistry in mining wastewaters.</title>
        <authorList>
            <person name="Kantor R.S."/>
            <person name="Colenbrander Nelson T."/>
            <person name="Marshall S."/>
            <person name="Bennett D."/>
            <person name="Apte S."/>
            <person name="Camacho D."/>
            <person name="Thomas B.C."/>
            <person name="Warren L.A."/>
            <person name="Banfield J.F."/>
        </authorList>
    </citation>
    <scope>NUCLEOTIDE SEQUENCE [LARGE SCALE GENOMIC DNA]</scope>
    <source>
        <strain evidence="8">32-69-9</strain>
    </source>
</reference>
<evidence type="ECO:0000256" key="2">
    <source>
        <dbReference type="ARBA" id="ARBA00022723"/>
    </source>
</evidence>
<dbReference type="GO" id="GO:0020037">
    <property type="term" value="F:heme binding"/>
    <property type="evidence" value="ECO:0007669"/>
    <property type="project" value="InterPro"/>
</dbReference>
<evidence type="ECO:0000256" key="3">
    <source>
        <dbReference type="ARBA" id="ARBA00023004"/>
    </source>
</evidence>
<name>A0A258FG25_9CAUL</name>
<dbReference type="Proteomes" id="UP000215595">
    <property type="component" value="Unassembled WGS sequence"/>
</dbReference>
<evidence type="ECO:0000256" key="5">
    <source>
        <dbReference type="SAM" id="MobiDB-lite"/>
    </source>
</evidence>
<evidence type="ECO:0000313" key="9">
    <source>
        <dbReference type="Proteomes" id="UP000215595"/>
    </source>
</evidence>
<dbReference type="Gene3D" id="1.10.760.10">
    <property type="entry name" value="Cytochrome c-like domain"/>
    <property type="match status" value="1"/>
</dbReference>
<gene>
    <name evidence="8" type="ORF">B7Z01_13705</name>
</gene>
<keyword evidence="3 4" id="KW-0408">Iron</keyword>
<comment type="caution">
    <text evidence="8">The sequence shown here is derived from an EMBL/GenBank/DDBJ whole genome shotgun (WGS) entry which is preliminary data.</text>
</comment>
<dbReference type="EMBL" id="NCEB01000039">
    <property type="protein sequence ID" value="OYX30763.1"/>
    <property type="molecule type" value="Genomic_DNA"/>
</dbReference>
<keyword evidence="6" id="KW-0732">Signal</keyword>
<dbReference type="InterPro" id="IPR036909">
    <property type="entry name" value="Cyt_c-like_dom_sf"/>
</dbReference>
<dbReference type="SUPFAM" id="SSF46626">
    <property type="entry name" value="Cytochrome c"/>
    <property type="match status" value="1"/>
</dbReference>
<organism evidence="8 9">
    <name type="scientific">Brevundimonas subvibrioides</name>
    <dbReference type="NCBI Taxonomy" id="74313"/>
    <lineage>
        <taxon>Bacteria</taxon>
        <taxon>Pseudomonadati</taxon>
        <taxon>Pseudomonadota</taxon>
        <taxon>Alphaproteobacteria</taxon>
        <taxon>Caulobacterales</taxon>
        <taxon>Caulobacteraceae</taxon>
        <taxon>Brevundimonas</taxon>
    </lineage>
</organism>
<dbReference type="PROSITE" id="PS51007">
    <property type="entry name" value="CYTC"/>
    <property type="match status" value="1"/>
</dbReference>
<protein>
    <recommendedName>
        <fullName evidence="7">Cytochrome c domain-containing protein</fullName>
    </recommendedName>
</protein>